<dbReference type="PANTHER" id="PTHR13847:SF287">
    <property type="entry name" value="FAD-DEPENDENT OXIDOREDUCTASE DOMAIN-CONTAINING PROTEIN 1"/>
    <property type="match status" value="1"/>
</dbReference>
<evidence type="ECO:0000313" key="3">
    <source>
        <dbReference type="EMBL" id="GHJ33107.1"/>
    </source>
</evidence>
<feature type="domain" description="FAD dependent oxidoreductase" evidence="2">
    <location>
        <begin position="5"/>
        <end position="349"/>
    </location>
</feature>
<organism evidence="3 4">
    <name type="scientific">Streptomyces hygroscopicus</name>
    <dbReference type="NCBI Taxonomy" id="1912"/>
    <lineage>
        <taxon>Bacteria</taxon>
        <taxon>Bacillati</taxon>
        <taxon>Actinomycetota</taxon>
        <taxon>Actinomycetes</taxon>
        <taxon>Kitasatosporales</taxon>
        <taxon>Streptomycetaceae</taxon>
        <taxon>Streptomyces</taxon>
        <taxon>Streptomyces violaceusniger group</taxon>
    </lineage>
</organism>
<sequence>MGHYDVGVVGAGVHGASAARHLSVRGARVVVYERDSPAGGPTGLSSAVCRAYYTNPFLGWIAAESLRMFGDFSALTEGGDAGFHRTGAVFLHGPDDVPAVRQTVDMLAGLGTSTEMLFGDDLTRIVPGVNDRDIGCAVWDPGAGYADPVGTTNGLLAQARRCGAQLRTATTVTSITPGAPVQVTHTVGVDTVDRLLVAAGPWTAGLLRTAGVRLPLIAERHFVARCGYPAAAARLPFVVADMPGGYYWKPESGDQFLLGSVHPAEEVDPDAPVAGVRDEECEDLAEALRHRVPAMGEATLRGGWASLYDVSPDWQPVIGEVAERVFVTAGTSGHGFKLAPALGEQVARLVLDDDPHPDLAQFRPDRFDQGGRLAGGYGAARIIG</sequence>
<dbReference type="SUPFAM" id="SSF51905">
    <property type="entry name" value="FAD/NAD(P)-binding domain"/>
    <property type="match status" value="1"/>
</dbReference>
<dbReference type="Gene3D" id="3.50.50.60">
    <property type="entry name" value="FAD/NAD(P)-binding domain"/>
    <property type="match status" value="1"/>
</dbReference>
<dbReference type="Gene3D" id="3.30.9.10">
    <property type="entry name" value="D-Amino Acid Oxidase, subunit A, domain 2"/>
    <property type="match status" value="1"/>
</dbReference>
<proteinExistence type="predicted"/>
<dbReference type="InterPro" id="IPR036188">
    <property type="entry name" value="FAD/NAD-bd_sf"/>
</dbReference>
<reference evidence="3" key="1">
    <citation type="submission" date="2024-05" db="EMBL/GenBank/DDBJ databases">
        <title>Whole genome shotgun sequence of Streptomyces hygroscopicus NBRC 113678.</title>
        <authorList>
            <person name="Komaki H."/>
            <person name="Tamura T."/>
        </authorList>
    </citation>
    <scope>NUCLEOTIDE SEQUENCE</scope>
    <source>
        <strain evidence="3">N11-34</strain>
    </source>
</reference>
<dbReference type="Proteomes" id="UP001054854">
    <property type="component" value="Unassembled WGS sequence"/>
</dbReference>
<evidence type="ECO:0000256" key="1">
    <source>
        <dbReference type="ARBA" id="ARBA00023002"/>
    </source>
</evidence>
<dbReference type="Pfam" id="PF01266">
    <property type="entry name" value="DAO"/>
    <property type="match status" value="1"/>
</dbReference>
<keyword evidence="1" id="KW-0560">Oxidoreductase</keyword>
<name>A0ABQ3UBX3_STRHY</name>
<comment type="caution">
    <text evidence="3">The sequence shown here is derived from an EMBL/GenBank/DDBJ whole genome shotgun (WGS) entry which is preliminary data.</text>
</comment>
<accession>A0ABQ3UBX3</accession>
<dbReference type="InterPro" id="IPR006076">
    <property type="entry name" value="FAD-dep_OxRdtase"/>
</dbReference>
<gene>
    <name evidence="3" type="ORF">TPA0910_75400</name>
</gene>
<dbReference type="EMBL" id="BNEK01000005">
    <property type="protein sequence ID" value="GHJ33107.1"/>
    <property type="molecule type" value="Genomic_DNA"/>
</dbReference>
<dbReference type="PANTHER" id="PTHR13847">
    <property type="entry name" value="SARCOSINE DEHYDROGENASE-RELATED"/>
    <property type="match status" value="1"/>
</dbReference>
<evidence type="ECO:0000313" key="4">
    <source>
        <dbReference type="Proteomes" id="UP001054854"/>
    </source>
</evidence>
<protein>
    <submittedName>
        <fullName evidence="3">Oxidoreductase</fullName>
    </submittedName>
</protein>
<evidence type="ECO:0000259" key="2">
    <source>
        <dbReference type="Pfam" id="PF01266"/>
    </source>
</evidence>
<dbReference type="RefSeq" id="WP_276540107.1">
    <property type="nucleotide sequence ID" value="NZ_BNEK01000005.1"/>
</dbReference>
<keyword evidence="4" id="KW-1185">Reference proteome</keyword>